<dbReference type="SUPFAM" id="SSF53850">
    <property type="entry name" value="Periplasmic binding protein-like II"/>
    <property type="match status" value="1"/>
</dbReference>
<keyword evidence="2" id="KW-0805">Transcription regulation</keyword>
<dbReference type="InterPro" id="IPR005119">
    <property type="entry name" value="LysR_subst-bd"/>
</dbReference>
<evidence type="ECO:0000259" key="6">
    <source>
        <dbReference type="PROSITE" id="PS50931"/>
    </source>
</evidence>
<dbReference type="PANTHER" id="PTHR30537:SF35">
    <property type="entry name" value="TRANSCRIPTIONAL REGULATORY PROTEIN"/>
    <property type="match status" value="1"/>
</dbReference>
<dbReference type="CDD" id="cd08422">
    <property type="entry name" value="PBP2_CrgA_like"/>
    <property type="match status" value="1"/>
</dbReference>
<keyword evidence="3" id="KW-0238">DNA-binding</keyword>
<dbReference type="PANTHER" id="PTHR30537">
    <property type="entry name" value="HTH-TYPE TRANSCRIPTIONAL REGULATOR"/>
    <property type="match status" value="1"/>
</dbReference>
<feature type="region of interest" description="Disordered" evidence="5">
    <location>
        <begin position="283"/>
        <end position="338"/>
    </location>
</feature>
<dbReference type="InterPro" id="IPR000847">
    <property type="entry name" value="LysR_HTH_N"/>
</dbReference>
<dbReference type="Gene3D" id="3.40.190.290">
    <property type="match status" value="1"/>
</dbReference>
<evidence type="ECO:0000256" key="1">
    <source>
        <dbReference type="ARBA" id="ARBA00009437"/>
    </source>
</evidence>
<dbReference type="AlphaFoldDB" id="C6SH02"/>
<dbReference type="Pfam" id="PF03466">
    <property type="entry name" value="LysR_substrate"/>
    <property type="match status" value="1"/>
</dbReference>
<feature type="region of interest" description="Disordered" evidence="5">
    <location>
        <begin position="358"/>
        <end position="430"/>
    </location>
</feature>
<gene>
    <name evidence="7" type="ORF">NMW_0219</name>
</gene>
<dbReference type="GO" id="GO:0043565">
    <property type="term" value="F:sequence-specific DNA binding"/>
    <property type="evidence" value="ECO:0007669"/>
    <property type="project" value="TreeGrafter"/>
</dbReference>
<proteinExistence type="inferred from homology"/>
<protein>
    <submittedName>
        <fullName evidence="7">Transcriptional regulator</fullName>
    </submittedName>
</protein>
<dbReference type="EMBL" id="AM889138">
    <property type="protein sequence ID" value="CBA04502.1"/>
    <property type="molecule type" value="Genomic_DNA"/>
</dbReference>
<evidence type="ECO:0000256" key="5">
    <source>
        <dbReference type="SAM" id="MobiDB-lite"/>
    </source>
</evidence>
<evidence type="ECO:0000256" key="4">
    <source>
        <dbReference type="ARBA" id="ARBA00023163"/>
    </source>
</evidence>
<organism evidence="7">
    <name type="scientific">Neisseria meningitidis alpha275</name>
    <dbReference type="NCBI Taxonomy" id="295996"/>
    <lineage>
        <taxon>Bacteria</taxon>
        <taxon>Pseudomonadati</taxon>
        <taxon>Pseudomonadota</taxon>
        <taxon>Betaproteobacteria</taxon>
        <taxon>Neisseriales</taxon>
        <taxon>Neisseriaceae</taxon>
        <taxon>Neisseria</taxon>
    </lineage>
</organism>
<feature type="domain" description="HTH lysR-type" evidence="6">
    <location>
        <begin position="1"/>
        <end position="59"/>
    </location>
</feature>
<dbReference type="InterPro" id="IPR058163">
    <property type="entry name" value="LysR-type_TF_proteobact-type"/>
</dbReference>
<dbReference type="Gene3D" id="1.10.10.10">
    <property type="entry name" value="Winged helix-like DNA-binding domain superfamily/Winged helix DNA-binding domain"/>
    <property type="match status" value="1"/>
</dbReference>
<reference evidence="7" key="1">
    <citation type="journal article" date="2008" name="Proc. Natl. Acad. Sci. U.S.A.">
        <title>Whole-genome comparison of disease and carriage strains provides insights into virulence evolution in Neisseria meningitidis.</title>
        <authorList>
            <person name="Schoen C."/>
            <person name="Blom J."/>
            <person name="Claus H."/>
            <person name="Schramm-Glueck A."/>
            <person name="Brandt P."/>
            <person name="Mueller T."/>
            <person name="Goesmann A."/>
            <person name="Joseph B."/>
            <person name="Konietzny S."/>
            <person name="Kurzai O."/>
            <person name="Schmitt C."/>
            <person name="Friedrich T."/>
            <person name="Linke B."/>
            <person name="Vogel U."/>
            <person name="Frosch M."/>
        </authorList>
    </citation>
    <scope>NUCLEOTIDE SEQUENCE</scope>
    <source>
        <strain evidence="7">Alpha275</strain>
    </source>
</reference>
<dbReference type="InterPro" id="IPR036390">
    <property type="entry name" value="WH_DNA-bd_sf"/>
</dbReference>
<dbReference type="SUPFAM" id="SSF46785">
    <property type="entry name" value="Winged helix' DNA-binding domain"/>
    <property type="match status" value="1"/>
</dbReference>
<sequence length="430" mass="47116">MDTLFSLKVFRQVVQSGGFTRAADALGISTAMASKHVSHLENTVQAKLLHRNSRNLSLTGAGEEYYRQCSYALDTLDDAAQKAAGGTEKPQGLLRVTMPLWFAGSQICNWLAEYRERYPEVALELILDNRHVDLIAEGVDLALRVSQTLSPSLIARPLAEIEFALLASPDFLRRNGVPETPEEVAGLPAVLPTYTNQQKLDLTRKSDGKKYRLELTPVIRTDNTLMMREMIKAGACIGYQPLWGGGTRFALRHAGEAAARIRRPDRPAECRLCRQGILKRESPQLHRFSERKNRQQERLPKCRLKPPAPFMRTRAPHTRSSGSAKTSASATTPPYAPPLPKVCPLSVFGLTMPKQTTLAAPRSTANPPPNSPKGLQGAASRSTRRHRLPSSSGSPSASISAPSSPTNPILLPTNSPTTPFGMNWTNTASR</sequence>
<dbReference type="InterPro" id="IPR036388">
    <property type="entry name" value="WH-like_DNA-bd_sf"/>
</dbReference>
<evidence type="ECO:0000313" key="7">
    <source>
        <dbReference type="EMBL" id="CBA04502.1"/>
    </source>
</evidence>
<dbReference type="PROSITE" id="PS50931">
    <property type="entry name" value="HTH_LYSR"/>
    <property type="match status" value="1"/>
</dbReference>
<evidence type="ECO:0000256" key="3">
    <source>
        <dbReference type="ARBA" id="ARBA00023125"/>
    </source>
</evidence>
<dbReference type="Pfam" id="PF00126">
    <property type="entry name" value="HTH_1"/>
    <property type="match status" value="1"/>
</dbReference>
<name>C6SH02_NEIME</name>
<dbReference type="FunFam" id="1.10.10.10:FF:000001">
    <property type="entry name" value="LysR family transcriptional regulator"/>
    <property type="match status" value="1"/>
</dbReference>
<comment type="similarity">
    <text evidence="1">Belongs to the LysR transcriptional regulatory family.</text>
</comment>
<evidence type="ECO:0000256" key="2">
    <source>
        <dbReference type="ARBA" id="ARBA00023015"/>
    </source>
</evidence>
<dbReference type="GO" id="GO:0006351">
    <property type="term" value="P:DNA-templated transcription"/>
    <property type="evidence" value="ECO:0007669"/>
    <property type="project" value="TreeGrafter"/>
</dbReference>
<dbReference type="GO" id="GO:0003700">
    <property type="term" value="F:DNA-binding transcription factor activity"/>
    <property type="evidence" value="ECO:0007669"/>
    <property type="project" value="InterPro"/>
</dbReference>
<keyword evidence="4" id="KW-0804">Transcription</keyword>
<accession>C6SH02</accession>
<feature type="compositionally biased region" description="Polar residues" evidence="5">
    <location>
        <begin position="412"/>
        <end position="430"/>
    </location>
</feature>
<feature type="compositionally biased region" description="Low complexity" evidence="5">
    <location>
        <begin position="318"/>
        <end position="333"/>
    </location>
</feature>
<feature type="compositionally biased region" description="Basic and acidic residues" evidence="5">
    <location>
        <begin position="283"/>
        <end position="300"/>
    </location>
</feature>
<feature type="compositionally biased region" description="Low complexity" evidence="5">
    <location>
        <begin position="389"/>
        <end position="404"/>
    </location>
</feature>